<dbReference type="FunFam" id="3.30.300.30:FF:000010">
    <property type="entry name" value="Enterobactin synthetase component F"/>
    <property type="match status" value="1"/>
</dbReference>
<dbReference type="Gene3D" id="3.30.559.10">
    <property type="entry name" value="Chloramphenicol acetyltransferase-like domain"/>
    <property type="match status" value="1"/>
</dbReference>
<evidence type="ECO:0000313" key="6">
    <source>
        <dbReference type="EMBL" id="QEH36902.1"/>
    </source>
</evidence>
<dbReference type="RefSeq" id="WP_148596532.1">
    <property type="nucleotide sequence ID" value="NZ_CP042997.1"/>
</dbReference>
<dbReference type="KEGG" id="agv:OJF2_54870"/>
<dbReference type="Gene3D" id="1.10.1200.10">
    <property type="entry name" value="ACP-like"/>
    <property type="match status" value="2"/>
</dbReference>
<evidence type="ECO:0000256" key="1">
    <source>
        <dbReference type="ARBA" id="ARBA00001957"/>
    </source>
</evidence>
<protein>
    <submittedName>
        <fullName evidence="6">Linear gramicidin synthase subunit D</fullName>
    </submittedName>
</protein>
<dbReference type="InterPro" id="IPR009081">
    <property type="entry name" value="PP-bd_ACP"/>
</dbReference>
<organism evidence="6 7">
    <name type="scientific">Aquisphaera giovannonii</name>
    <dbReference type="NCBI Taxonomy" id="406548"/>
    <lineage>
        <taxon>Bacteria</taxon>
        <taxon>Pseudomonadati</taxon>
        <taxon>Planctomycetota</taxon>
        <taxon>Planctomycetia</taxon>
        <taxon>Isosphaerales</taxon>
        <taxon>Isosphaeraceae</taxon>
        <taxon>Aquisphaera</taxon>
    </lineage>
</organism>
<dbReference type="InterPro" id="IPR025110">
    <property type="entry name" value="AMP-bd_C"/>
</dbReference>
<keyword evidence="2" id="KW-0596">Phosphopantetheine</keyword>
<dbReference type="FunFam" id="2.30.38.10:FF:000001">
    <property type="entry name" value="Non-ribosomal peptide synthetase PvdI"/>
    <property type="match status" value="2"/>
</dbReference>
<proteinExistence type="predicted"/>
<feature type="domain" description="Carrier" evidence="5">
    <location>
        <begin position="1642"/>
        <end position="1717"/>
    </location>
</feature>
<dbReference type="Gene3D" id="3.40.50.1820">
    <property type="entry name" value="alpha/beta hydrolase"/>
    <property type="match status" value="1"/>
</dbReference>
<dbReference type="Pfam" id="PF00550">
    <property type="entry name" value="PP-binding"/>
    <property type="match status" value="2"/>
</dbReference>
<dbReference type="InterPro" id="IPR036736">
    <property type="entry name" value="ACP-like_sf"/>
</dbReference>
<dbReference type="InterPro" id="IPR020845">
    <property type="entry name" value="AMP-binding_CS"/>
</dbReference>
<dbReference type="EMBL" id="CP042997">
    <property type="protein sequence ID" value="QEH36902.1"/>
    <property type="molecule type" value="Genomic_DNA"/>
</dbReference>
<dbReference type="FunFam" id="3.40.50.980:FF:000001">
    <property type="entry name" value="Non-ribosomal peptide synthetase"/>
    <property type="match status" value="1"/>
</dbReference>
<dbReference type="InterPro" id="IPR001031">
    <property type="entry name" value="Thioesterase"/>
</dbReference>
<dbReference type="InterPro" id="IPR023213">
    <property type="entry name" value="CAT-like_dom_sf"/>
</dbReference>
<dbReference type="Pfam" id="PF13193">
    <property type="entry name" value="AMP-binding_C"/>
    <property type="match status" value="2"/>
</dbReference>
<dbReference type="Gene3D" id="3.40.50.12780">
    <property type="entry name" value="N-terminal domain of ligase-like"/>
    <property type="match status" value="1"/>
</dbReference>
<keyword evidence="3" id="KW-0597">Phosphoprotein</keyword>
<dbReference type="GO" id="GO:0072330">
    <property type="term" value="P:monocarboxylic acid biosynthetic process"/>
    <property type="evidence" value="ECO:0007669"/>
    <property type="project" value="UniProtKB-ARBA"/>
</dbReference>
<dbReference type="SUPFAM" id="SSF56801">
    <property type="entry name" value="Acetyl-CoA synthetase-like"/>
    <property type="match status" value="2"/>
</dbReference>
<name>A0A5B9W8E9_9BACT</name>
<dbReference type="FunFam" id="1.10.1200.10:FF:000016">
    <property type="entry name" value="Non-ribosomal peptide synthase"/>
    <property type="match status" value="2"/>
</dbReference>
<dbReference type="PANTHER" id="PTHR45527:SF14">
    <property type="entry name" value="PLIPASTATIN SYNTHASE SUBUNIT B"/>
    <property type="match status" value="1"/>
</dbReference>
<dbReference type="InterPro" id="IPR042099">
    <property type="entry name" value="ANL_N_sf"/>
</dbReference>
<accession>A0A5B9W8E9</accession>
<dbReference type="GO" id="GO:0044550">
    <property type="term" value="P:secondary metabolite biosynthetic process"/>
    <property type="evidence" value="ECO:0007669"/>
    <property type="project" value="UniProtKB-ARBA"/>
</dbReference>
<dbReference type="CDD" id="cd05930">
    <property type="entry name" value="A_NRPS"/>
    <property type="match status" value="1"/>
</dbReference>
<dbReference type="PANTHER" id="PTHR45527">
    <property type="entry name" value="NONRIBOSOMAL PEPTIDE SYNTHETASE"/>
    <property type="match status" value="1"/>
</dbReference>
<evidence type="ECO:0000256" key="3">
    <source>
        <dbReference type="ARBA" id="ARBA00022553"/>
    </source>
</evidence>
<dbReference type="Gene3D" id="3.40.50.980">
    <property type="match status" value="2"/>
</dbReference>
<dbReference type="GO" id="GO:0005829">
    <property type="term" value="C:cytosol"/>
    <property type="evidence" value="ECO:0007669"/>
    <property type="project" value="TreeGrafter"/>
</dbReference>
<keyword evidence="7" id="KW-1185">Reference proteome</keyword>
<dbReference type="SUPFAM" id="SSF53474">
    <property type="entry name" value="alpha/beta-Hydrolases"/>
    <property type="match status" value="1"/>
</dbReference>
<dbReference type="InterPro" id="IPR006162">
    <property type="entry name" value="Ppantetheine_attach_site"/>
</dbReference>
<dbReference type="SUPFAM" id="SSF52777">
    <property type="entry name" value="CoA-dependent acyltransferases"/>
    <property type="match status" value="2"/>
</dbReference>
<dbReference type="Pfam" id="PF00975">
    <property type="entry name" value="Thioesterase"/>
    <property type="match status" value="1"/>
</dbReference>
<dbReference type="InterPro" id="IPR020806">
    <property type="entry name" value="PKS_PP-bd"/>
</dbReference>
<dbReference type="SUPFAM" id="SSF47336">
    <property type="entry name" value="ACP-like"/>
    <property type="match status" value="2"/>
</dbReference>
<dbReference type="GO" id="GO:0043041">
    <property type="term" value="P:amino acid activation for nonribosomal peptide biosynthetic process"/>
    <property type="evidence" value="ECO:0007669"/>
    <property type="project" value="TreeGrafter"/>
</dbReference>
<evidence type="ECO:0000256" key="4">
    <source>
        <dbReference type="SAM" id="MobiDB-lite"/>
    </source>
</evidence>
<dbReference type="CDD" id="cd19531">
    <property type="entry name" value="LCL_NRPS-like"/>
    <property type="match status" value="1"/>
</dbReference>
<dbReference type="NCBIfam" id="TIGR01733">
    <property type="entry name" value="AA-adenyl-dom"/>
    <property type="match status" value="2"/>
</dbReference>
<dbReference type="InterPro" id="IPR000873">
    <property type="entry name" value="AMP-dep_synth/lig_dom"/>
</dbReference>
<dbReference type="InterPro" id="IPR029058">
    <property type="entry name" value="AB_hydrolase_fold"/>
</dbReference>
<dbReference type="InterPro" id="IPR010071">
    <property type="entry name" value="AA_adenyl_dom"/>
</dbReference>
<dbReference type="SMART" id="SM00823">
    <property type="entry name" value="PKS_PP"/>
    <property type="match status" value="2"/>
</dbReference>
<dbReference type="PROSITE" id="PS00455">
    <property type="entry name" value="AMP_BINDING"/>
    <property type="match status" value="2"/>
</dbReference>
<dbReference type="GO" id="GO:0003824">
    <property type="term" value="F:catalytic activity"/>
    <property type="evidence" value="ECO:0007669"/>
    <property type="project" value="InterPro"/>
</dbReference>
<dbReference type="FunFam" id="3.30.300.30:FF:000015">
    <property type="entry name" value="Nonribosomal peptide synthase SidD"/>
    <property type="match status" value="1"/>
</dbReference>
<dbReference type="Pfam" id="PF00668">
    <property type="entry name" value="Condensation"/>
    <property type="match status" value="1"/>
</dbReference>
<sequence length="2016" mass="218370">MPSTDRSRPASPAGGGGTSTEADLRRARLAALLQAGHRPVDPTPRLLHRRFEDRARAHPDAVAVSCEGRSLTYSELDRRASALACRLRAAGVGPESLVGLAAERSPEMIVGILAILKAGGAYLPLDPVYPAKRLALVLEDSGARTLLTQDSLQATFPDFDGMVVPLSLEDEAPEIRMAADAPGLESPDQLAYVIYTSGSTGTPKGVGVSHANVDRLFTATRHWFRFERSDVWTLFHSFAFDFSVWEIWGALLHGGRLVVVPYWVSRSPDSFLELLRDEGVTVLNQTPSAFRQLIRADEAAGSPGLSLRHVIFGGEALELQSLRPWFDRHGDERPRLVNMYGITETTVHVTHRPITRSDLEEHAGSSPIGEAIPDLRTFVLDPNLRPVPPGAVGEIFVGGEGVARGYLNRSGLTAERFVPDPFSGKPGARLYRSGDLARRRRDGSLDYLGRSDRQVKVRGFRIELGEIEAALARQPELHDAAVVAVPGPEGEARLAAYVVPRTLSAPSAESLRERLLATLPDYMVPAVFVSIERLPLTANGKLDTASLPEPGDGAALPPAEYVAPATALEEQVAAVWRDVLGGSPIGASDNFFLRGGHSLLAAQAIARLRQATGLDVPLRALFEAPTVRGLAGRMERLQAAGHAAGLSPIPTAPRDGEIPLSFSQQALWFLDRLSPGTPAFNVTAAVTIRGPLDVAALGRSFREIAARHESLRTRFPAVDGRPVQLIEPLLDLPLAVDDLEGIAPDGSHEAARRLAIEEGRTPFDLAKGPLVRARLIRIREGEHVVLLTMHHIVTDGWSMGVAAKELAAIYEAFTEGRESPLPPPAIQYADYAAWQRASLAGDRLDRLVAFWRKELDGLAPLQIPTDRPRPAVRTARGDVHFFELPAALTASLRSLAKAEDATLFMTLLAGFQALLSRYTGQDDVAVGVPVANRGRPEVEDLVGYFVNMIVMRSRLADDPGFRAFVRRVRDTSIAAFEHQELPFDRLVEALQPRRDPSRTPLFDVMFVLQNNRMPDASRRELTLGSLDVGEGTGAAKFDLTLAMVEDGDHLSGSIEFNADLFDAPTIERMIGHFGRLLESAVTAPDARVSELTLSDAAERSLMLRDWNATAAPLPECQRLHRLIEDSARRFPDAEALEQGYARLSYRELNARANQLARLLRSRGIGREDVVAFRASRSVDAVTSLLAILKAGSAFLPIDPEESPVRMARMLRDCGSRTFLSIGESKAQSVPDGVEVLAVDFPAGAGACVDGTLGENLEDEGGPEDAAYVLFTSGSTGTPRGVVVSHRSVVNHATAAVDLYAIAAADRVLQFSPLHFDIAVEELFPTWLAGGCVVLRDGDETLDPRAFTDWIAERGITVLDLPTAYWHSWTEYLARRGRGPGGHLRLVIVGGERALPSALGAWRRVARDGIRWINTYGPTEATVIATSFDPGFESPDSRDEDDDIPIGSPIRNTAAYVLDDRMQPVPLGIPGELYIGGEGVARGYVGLAAETARRFVPDPFSKRPGARLFRTGDLVRWRGDGRLAFVGRRDIQVKVQGFRVEPGEVESALRQHPEVRDAAVVAVAGEGQASRLVAYVVAIEGSGPTADSFAAFLRERLPRYMITSRFALVDSLPLTSSGKVDRRRLAARDLEVAAPAAGDEFTAPRDEIEAKLASIWEEELGVRPVGVHASFFDLGGHSLLAIRMLSRIEAELGRELPLSALFLAPTIAGLADSLRDPRPSRPGSPIVSLHAGGASRRFFCVHPAGGVVYCFLELARRLGPDLGLEAFQASGLNPGESPLSTIEEMADRYIRALRETQPSGPYLLGGYSLGGVVAFEMARRLRDSGEAVERLVMIDAGAPSGPPRLDAATLDLGARAAKLALFRDALDVDDEAEAARRAATILAYLGGGGLGMRRLLKRLSALPPDAQRHEALQLFALDTVYREGTRPERARGLWRVLASSLLALSRYRPEPDGIDVLLFRASKSKASDQTLGWIGLASSVEVRHVTGDHATLLTPPGVDELAGRLLQECGMRPVSRP</sequence>
<dbReference type="Gene3D" id="2.30.38.10">
    <property type="entry name" value="Luciferase, Domain 3"/>
    <property type="match status" value="1"/>
</dbReference>
<dbReference type="Gene3D" id="3.30.559.30">
    <property type="entry name" value="Nonribosomal peptide synthetase, condensation domain"/>
    <property type="match status" value="1"/>
</dbReference>
<dbReference type="FunFam" id="3.40.50.12780:FF:000012">
    <property type="entry name" value="Non-ribosomal peptide synthetase"/>
    <property type="match status" value="1"/>
</dbReference>
<dbReference type="NCBIfam" id="NF003417">
    <property type="entry name" value="PRK04813.1"/>
    <property type="match status" value="2"/>
</dbReference>
<evidence type="ECO:0000259" key="5">
    <source>
        <dbReference type="PROSITE" id="PS50075"/>
    </source>
</evidence>
<feature type="domain" description="Carrier" evidence="5">
    <location>
        <begin position="563"/>
        <end position="638"/>
    </location>
</feature>
<feature type="region of interest" description="Disordered" evidence="4">
    <location>
        <begin position="1"/>
        <end position="21"/>
    </location>
</feature>
<dbReference type="Proteomes" id="UP000324233">
    <property type="component" value="Chromosome"/>
</dbReference>
<evidence type="ECO:0000313" key="7">
    <source>
        <dbReference type="Proteomes" id="UP000324233"/>
    </source>
</evidence>
<dbReference type="Gene3D" id="3.30.300.30">
    <property type="match status" value="2"/>
</dbReference>
<evidence type="ECO:0000256" key="2">
    <source>
        <dbReference type="ARBA" id="ARBA00022450"/>
    </source>
</evidence>
<dbReference type="CDD" id="cd17643">
    <property type="entry name" value="A_NRPS_Cytc1-like"/>
    <property type="match status" value="1"/>
</dbReference>
<dbReference type="OrthoDB" id="9778383at2"/>
<dbReference type="PROSITE" id="PS50075">
    <property type="entry name" value="CARRIER"/>
    <property type="match status" value="2"/>
</dbReference>
<dbReference type="FunFam" id="3.40.50.980:FF:000002">
    <property type="entry name" value="Enterobactin synthetase component F"/>
    <property type="match status" value="1"/>
</dbReference>
<dbReference type="Pfam" id="PF00501">
    <property type="entry name" value="AMP-binding"/>
    <property type="match status" value="2"/>
</dbReference>
<dbReference type="FunFam" id="3.30.559.10:FF:000012">
    <property type="entry name" value="Non-ribosomal peptide synthetase"/>
    <property type="match status" value="1"/>
</dbReference>
<reference evidence="6 7" key="1">
    <citation type="submission" date="2019-08" db="EMBL/GenBank/DDBJ databases">
        <title>Deep-cultivation of Planctomycetes and their phenomic and genomic characterization uncovers novel biology.</title>
        <authorList>
            <person name="Wiegand S."/>
            <person name="Jogler M."/>
            <person name="Boedeker C."/>
            <person name="Pinto D."/>
            <person name="Vollmers J."/>
            <person name="Rivas-Marin E."/>
            <person name="Kohn T."/>
            <person name="Peeters S.H."/>
            <person name="Heuer A."/>
            <person name="Rast P."/>
            <person name="Oberbeckmann S."/>
            <person name="Bunk B."/>
            <person name="Jeske O."/>
            <person name="Meyerdierks A."/>
            <person name="Storesund J.E."/>
            <person name="Kallscheuer N."/>
            <person name="Luecker S."/>
            <person name="Lage O.M."/>
            <person name="Pohl T."/>
            <person name="Merkel B.J."/>
            <person name="Hornburger P."/>
            <person name="Mueller R.-W."/>
            <person name="Bruemmer F."/>
            <person name="Labrenz M."/>
            <person name="Spormann A.M."/>
            <person name="Op den Camp H."/>
            <person name="Overmann J."/>
            <person name="Amann R."/>
            <person name="Jetten M.S.M."/>
            <person name="Mascher T."/>
            <person name="Medema M.H."/>
            <person name="Devos D.P."/>
            <person name="Kaster A.-K."/>
            <person name="Ovreas L."/>
            <person name="Rohde M."/>
            <person name="Galperin M.Y."/>
            <person name="Jogler C."/>
        </authorList>
    </citation>
    <scope>NUCLEOTIDE SEQUENCE [LARGE SCALE GENOMIC DNA]</scope>
    <source>
        <strain evidence="6 7">OJF2</strain>
    </source>
</reference>
<comment type="cofactor">
    <cofactor evidence="1">
        <name>pantetheine 4'-phosphate</name>
        <dbReference type="ChEBI" id="CHEBI:47942"/>
    </cofactor>
</comment>
<dbReference type="GO" id="GO:0031177">
    <property type="term" value="F:phosphopantetheine binding"/>
    <property type="evidence" value="ECO:0007669"/>
    <property type="project" value="InterPro"/>
</dbReference>
<gene>
    <name evidence="6" type="primary">lgrD_2</name>
    <name evidence="6" type="ORF">OJF2_54870</name>
</gene>
<dbReference type="InterPro" id="IPR045851">
    <property type="entry name" value="AMP-bd_C_sf"/>
</dbReference>
<dbReference type="PROSITE" id="PS00012">
    <property type="entry name" value="PHOSPHOPANTETHEINE"/>
    <property type="match status" value="1"/>
</dbReference>
<dbReference type="InterPro" id="IPR001242">
    <property type="entry name" value="Condensation_dom"/>
</dbReference>